<dbReference type="EC" id="5.6.2.3" evidence="1"/>
<dbReference type="GO" id="GO:0016787">
    <property type="term" value="F:hydrolase activity"/>
    <property type="evidence" value="ECO:0007669"/>
    <property type="project" value="UniProtKB-KW"/>
</dbReference>
<keyword evidence="1" id="KW-0227">DNA damage</keyword>
<organism evidence="4 5">
    <name type="scientific">Mytilus edulis</name>
    <name type="common">Blue mussel</name>
    <dbReference type="NCBI Taxonomy" id="6550"/>
    <lineage>
        <taxon>Eukaryota</taxon>
        <taxon>Metazoa</taxon>
        <taxon>Spiralia</taxon>
        <taxon>Lophotrochozoa</taxon>
        <taxon>Mollusca</taxon>
        <taxon>Bivalvia</taxon>
        <taxon>Autobranchia</taxon>
        <taxon>Pteriomorphia</taxon>
        <taxon>Mytilida</taxon>
        <taxon>Mytiloidea</taxon>
        <taxon>Mytilidae</taxon>
        <taxon>Mytilinae</taxon>
        <taxon>Mytilus</taxon>
    </lineage>
</organism>
<comment type="similarity">
    <text evidence="1">Belongs to the helicase family.</text>
</comment>
<name>A0A8S3SS11_MYTED</name>
<dbReference type="OrthoDB" id="6090020at2759"/>
<evidence type="ECO:0000259" key="3">
    <source>
        <dbReference type="Pfam" id="PF05970"/>
    </source>
</evidence>
<keyword evidence="1" id="KW-0234">DNA repair</keyword>
<accession>A0A8S3SS11</accession>
<feature type="compositionally biased region" description="Polar residues" evidence="2">
    <location>
        <begin position="168"/>
        <end position="185"/>
    </location>
</feature>
<comment type="catalytic activity">
    <reaction evidence="1">
        <text>ATP + H2O = ADP + phosphate + H(+)</text>
        <dbReference type="Rhea" id="RHEA:13065"/>
        <dbReference type="ChEBI" id="CHEBI:15377"/>
        <dbReference type="ChEBI" id="CHEBI:15378"/>
        <dbReference type="ChEBI" id="CHEBI:30616"/>
        <dbReference type="ChEBI" id="CHEBI:43474"/>
        <dbReference type="ChEBI" id="CHEBI:456216"/>
        <dbReference type="EC" id="5.6.2.3"/>
    </reaction>
</comment>
<evidence type="ECO:0000256" key="2">
    <source>
        <dbReference type="SAM" id="MobiDB-lite"/>
    </source>
</evidence>
<dbReference type="EMBL" id="CAJPWZ010001669">
    <property type="protein sequence ID" value="CAG2220719.1"/>
    <property type="molecule type" value="Genomic_DNA"/>
</dbReference>
<evidence type="ECO:0000313" key="5">
    <source>
        <dbReference type="Proteomes" id="UP000683360"/>
    </source>
</evidence>
<dbReference type="GO" id="GO:0000723">
    <property type="term" value="P:telomere maintenance"/>
    <property type="evidence" value="ECO:0007669"/>
    <property type="project" value="InterPro"/>
</dbReference>
<keyword evidence="1" id="KW-0233">DNA recombination</keyword>
<gene>
    <name evidence="4" type="ORF">MEDL_34191</name>
</gene>
<dbReference type="GO" id="GO:0006281">
    <property type="term" value="P:DNA repair"/>
    <property type="evidence" value="ECO:0007669"/>
    <property type="project" value="UniProtKB-KW"/>
</dbReference>
<feature type="region of interest" description="Disordered" evidence="2">
    <location>
        <begin position="163"/>
        <end position="190"/>
    </location>
</feature>
<dbReference type="GO" id="GO:0043139">
    <property type="term" value="F:5'-3' DNA helicase activity"/>
    <property type="evidence" value="ECO:0007669"/>
    <property type="project" value="UniProtKB-EC"/>
</dbReference>
<dbReference type="GO" id="GO:0005524">
    <property type="term" value="F:ATP binding"/>
    <property type="evidence" value="ECO:0007669"/>
    <property type="project" value="UniProtKB-KW"/>
</dbReference>
<dbReference type="AlphaFoldDB" id="A0A8S3SS11"/>
<dbReference type="InterPro" id="IPR027417">
    <property type="entry name" value="P-loop_NTPase"/>
</dbReference>
<dbReference type="Pfam" id="PF05970">
    <property type="entry name" value="PIF1"/>
    <property type="match status" value="1"/>
</dbReference>
<dbReference type="GO" id="GO:0006310">
    <property type="term" value="P:DNA recombination"/>
    <property type="evidence" value="ECO:0007669"/>
    <property type="project" value="UniProtKB-KW"/>
</dbReference>
<dbReference type="InterPro" id="IPR051055">
    <property type="entry name" value="PIF1_helicase"/>
</dbReference>
<keyword evidence="1" id="KW-0547">Nucleotide-binding</keyword>
<comment type="cofactor">
    <cofactor evidence="1">
        <name>Mg(2+)</name>
        <dbReference type="ChEBI" id="CHEBI:18420"/>
    </cofactor>
</comment>
<dbReference type="SUPFAM" id="SSF52540">
    <property type="entry name" value="P-loop containing nucleoside triphosphate hydrolases"/>
    <property type="match status" value="1"/>
</dbReference>
<sequence length="210" mass="23053">MDEEQEQAFNLIVSGHNLLLTGQAGTGKSYVIKTAVKHLRSTGKTVALTCSIGIATSVFEDEHACTLHKWAGLEDGSQETTVSDQIHKSQGMSLQYLSIDCSNACFPGQIGVAVGRAKSTDGLMLKNFKPSLVKPHPDVVYGLYENSSVNVIHNDFSCCTSRKENTDENNNSDSGQLTKENSSNDTGEDTYNYFEEKKVPQNFLTWSQIF</sequence>
<reference evidence="4" key="1">
    <citation type="submission" date="2021-03" db="EMBL/GenBank/DDBJ databases">
        <authorList>
            <person name="Bekaert M."/>
        </authorList>
    </citation>
    <scope>NUCLEOTIDE SEQUENCE</scope>
</reference>
<proteinExistence type="inferred from homology"/>
<protein>
    <recommendedName>
        <fullName evidence="1">ATP-dependent DNA helicase</fullName>
        <ecNumber evidence="1">5.6.2.3</ecNumber>
    </recommendedName>
</protein>
<dbReference type="Gene3D" id="3.40.50.300">
    <property type="entry name" value="P-loop containing nucleotide triphosphate hydrolases"/>
    <property type="match status" value="1"/>
</dbReference>
<comment type="caution">
    <text evidence="4">The sequence shown here is derived from an EMBL/GenBank/DDBJ whole genome shotgun (WGS) entry which is preliminary data.</text>
</comment>
<feature type="domain" description="DNA helicase Pif1-like DEAD-box helicase" evidence="3">
    <location>
        <begin position="2"/>
        <end position="90"/>
    </location>
</feature>
<keyword evidence="5" id="KW-1185">Reference proteome</keyword>
<keyword evidence="1" id="KW-0347">Helicase</keyword>
<dbReference type="PANTHER" id="PTHR47642">
    <property type="entry name" value="ATP-DEPENDENT DNA HELICASE"/>
    <property type="match status" value="1"/>
</dbReference>
<keyword evidence="1 4" id="KW-0378">Hydrolase</keyword>
<keyword evidence="1" id="KW-0067">ATP-binding</keyword>
<evidence type="ECO:0000313" key="4">
    <source>
        <dbReference type="EMBL" id="CAG2220719.1"/>
    </source>
</evidence>
<dbReference type="PANTHER" id="PTHR47642:SF7">
    <property type="entry name" value="ATP-DEPENDENT DNA HELICASE PIF1"/>
    <property type="match status" value="1"/>
</dbReference>
<evidence type="ECO:0000256" key="1">
    <source>
        <dbReference type="RuleBase" id="RU363044"/>
    </source>
</evidence>
<dbReference type="Proteomes" id="UP000683360">
    <property type="component" value="Unassembled WGS sequence"/>
</dbReference>
<dbReference type="InterPro" id="IPR010285">
    <property type="entry name" value="DNA_helicase_pif1-like_DEAD"/>
</dbReference>